<reference evidence="1 2" key="2">
    <citation type="submission" date="2020-03" db="EMBL/GenBank/DDBJ databases">
        <authorList>
            <person name="Ichikawa N."/>
            <person name="Kimura A."/>
            <person name="Kitahashi Y."/>
            <person name="Uohara A."/>
        </authorList>
    </citation>
    <scope>NUCLEOTIDE SEQUENCE [LARGE SCALE GENOMIC DNA]</scope>
    <source>
        <strain evidence="1 2">NBRC 108638</strain>
    </source>
</reference>
<accession>A0A6V8L3J4</accession>
<gene>
    <name evidence="1" type="ORF">Prum_037520</name>
</gene>
<dbReference type="Gene3D" id="3.60.60.10">
    <property type="entry name" value="Penicillin V Acylase, Chain A"/>
    <property type="match status" value="1"/>
</dbReference>
<proteinExistence type="predicted"/>
<keyword evidence="2" id="KW-1185">Reference proteome</keyword>
<organism evidence="1 2">
    <name type="scientific">Phytohabitans rumicis</name>
    <dbReference type="NCBI Taxonomy" id="1076125"/>
    <lineage>
        <taxon>Bacteria</taxon>
        <taxon>Bacillati</taxon>
        <taxon>Actinomycetota</taxon>
        <taxon>Actinomycetes</taxon>
        <taxon>Micromonosporales</taxon>
        <taxon>Micromonosporaceae</taxon>
    </lineage>
</organism>
<protein>
    <submittedName>
        <fullName evidence="1">Uncharacterized protein</fullName>
    </submittedName>
</protein>
<evidence type="ECO:0000313" key="2">
    <source>
        <dbReference type="Proteomes" id="UP000482960"/>
    </source>
</evidence>
<comment type="caution">
    <text evidence="1">The sequence shown here is derived from an EMBL/GenBank/DDBJ whole genome shotgun (WGS) entry which is preliminary data.</text>
</comment>
<dbReference type="RefSeq" id="WP_173077527.1">
    <property type="nucleotide sequence ID" value="NZ_BLPG01000001.1"/>
</dbReference>
<name>A0A6V8L3J4_9ACTN</name>
<dbReference type="EMBL" id="BLPG01000001">
    <property type="protein sequence ID" value="GFJ90110.1"/>
    <property type="molecule type" value="Genomic_DNA"/>
</dbReference>
<reference evidence="1 2" key="1">
    <citation type="submission" date="2020-03" db="EMBL/GenBank/DDBJ databases">
        <title>Whole genome shotgun sequence of Phytohabitans rumicis NBRC 108638.</title>
        <authorList>
            <person name="Komaki H."/>
            <person name="Tamura T."/>
        </authorList>
    </citation>
    <scope>NUCLEOTIDE SEQUENCE [LARGE SCALE GENOMIC DNA]</scope>
    <source>
        <strain evidence="1 2">NBRC 108638</strain>
    </source>
</reference>
<dbReference type="Proteomes" id="UP000482960">
    <property type="component" value="Unassembled WGS sequence"/>
</dbReference>
<evidence type="ECO:0000313" key="1">
    <source>
        <dbReference type="EMBL" id="GFJ90110.1"/>
    </source>
</evidence>
<sequence>MTEDDFIALFRDHGGFPMSICRHVDERDEPVERAETVYSVLLDLDRRRFGIAAGPPCQHEYAFTSLE</sequence>
<dbReference type="AlphaFoldDB" id="A0A6V8L3J4"/>